<keyword evidence="1" id="KW-0472">Membrane</keyword>
<feature type="transmembrane region" description="Helical" evidence="1">
    <location>
        <begin position="30"/>
        <end position="49"/>
    </location>
</feature>
<dbReference type="EMBL" id="CP014750">
    <property type="protein sequence ID" value="AMQ18029.1"/>
    <property type="molecule type" value="Genomic_DNA"/>
</dbReference>
<reference evidence="3" key="1">
    <citation type="submission" date="2016-03" db="EMBL/GenBank/DDBJ databases">
        <authorList>
            <person name="Oger P.M."/>
        </authorList>
    </citation>
    <scope>NUCLEOTIDE SEQUENCE [LARGE SCALE GENOMIC DNA]</scope>
    <source>
        <strain evidence="3">OG-1</strain>
    </source>
</reference>
<evidence type="ECO:0000313" key="3">
    <source>
        <dbReference type="Proteomes" id="UP000073604"/>
    </source>
</evidence>
<dbReference type="KEGG" id="tpep:A0127_01995"/>
<dbReference type="STRING" id="53952.A0127_01995"/>
<protein>
    <submittedName>
        <fullName evidence="2">Uncharacterized protein</fullName>
    </submittedName>
</protein>
<sequence length="71" mass="8244">MRSRNRVLSALILILLVIVGAVLLTGFLLFALMLVAVFLVLIVGLYAYIRLKLWWYRRHPPKVLEGPEDYF</sequence>
<keyword evidence="3" id="KW-1185">Reference proteome</keyword>
<organism evidence="2 3">
    <name type="scientific">Thermococcus peptonophilus</name>
    <dbReference type="NCBI Taxonomy" id="53952"/>
    <lineage>
        <taxon>Archaea</taxon>
        <taxon>Methanobacteriati</taxon>
        <taxon>Methanobacteriota</taxon>
        <taxon>Thermococci</taxon>
        <taxon>Thermococcales</taxon>
        <taxon>Thermococcaceae</taxon>
        <taxon>Thermococcus</taxon>
    </lineage>
</organism>
<name>A0A142CTC7_9EURY</name>
<keyword evidence="1" id="KW-0812">Transmembrane</keyword>
<keyword evidence="1" id="KW-1133">Transmembrane helix</keyword>
<proteinExistence type="predicted"/>
<evidence type="ECO:0000256" key="1">
    <source>
        <dbReference type="SAM" id="Phobius"/>
    </source>
</evidence>
<gene>
    <name evidence="2" type="ORF">A0127_01995</name>
</gene>
<dbReference type="Proteomes" id="UP000073604">
    <property type="component" value="Chromosome"/>
</dbReference>
<evidence type="ECO:0000313" key="2">
    <source>
        <dbReference type="EMBL" id="AMQ18029.1"/>
    </source>
</evidence>
<accession>A0A142CTC7</accession>
<dbReference type="AlphaFoldDB" id="A0A142CTC7"/>
<feature type="transmembrane region" description="Helical" evidence="1">
    <location>
        <begin position="7"/>
        <end position="24"/>
    </location>
</feature>